<comment type="caution">
    <text evidence="2">Lacks conserved residue(s) required for the propagation of feature annotation.</text>
</comment>
<keyword evidence="4" id="KW-1185">Reference proteome</keyword>
<dbReference type="PANTHER" id="PTHR48207">
    <property type="entry name" value="SUCCINATE--HYDROXYMETHYLGLUTARATE COA-TRANSFERASE"/>
    <property type="match status" value="1"/>
</dbReference>
<dbReference type="KEGG" id="parb:CJU94_32265"/>
<feature type="binding site" evidence="2">
    <location>
        <position position="38"/>
    </location>
    <ligand>
        <name>CoA</name>
        <dbReference type="ChEBI" id="CHEBI:57287"/>
    </ligand>
</feature>
<evidence type="ECO:0000256" key="2">
    <source>
        <dbReference type="HAMAP-Rule" id="MF_00742"/>
    </source>
</evidence>
<dbReference type="PANTHER" id="PTHR48207:SF3">
    <property type="entry name" value="SUCCINATE--HYDROXYMETHYLGLUTARATE COA-TRANSFERASE"/>
    <property type="match status" value="1"/>
</dbReference>
<dbReference type="NCBIfam" id="TIGR03253">
    <property type="entry name" value="oxalate_frc"/>
    <property type="match status" value="1"/>
</dbReference>
<proteinExistence type="inferred from homology"/>
<comment type="pathway">
    <text evidence="2">Metabolic intermediate degradation; oxalate degradation; CO(2) and formate from oxalate: step 1/2.</text>
</comment>
<dbReference type="GO" id="GO:0033608">
    <property type="term" value="F:formyl-CoA transferase activity"/>
    <property type="evidence" value="ECO:0007669"/>
    <property type="project" value="UniProtKB-EC"/>
</dbReference>
<feature type="active site" description="Nucleophile" evidence="2">
    <location>
        <position position="168"/>
    </location>
</feature>
<sequence length="415" mass="45479">MSKALDGVRILDFTHVQSGPTCTQLLAWFGADVVKVERAGAGDITREQLRDIPDVDSLYFTMLNHNKRSVTIDTKNPEGKQVLEALIQKCDVLVENFAPGALDRMGFTWERIQELNPRMIVASVKGFGPGPYEDCKVYENVAQCAGGAASTTGFDDGPPVVTGAQIGDSGTGLHLALGIVTALYQRTHTGRGQRVLAAMQDGVLNLCRVKLRDQQRLERTGVMKEYPQYPNGEFGEAVPRAGNASGGGQPGWILKCKGWETDPNAYIYFITQAPVWAKICNVIGKEEWATDPDYATPAARLPHLKDIFAEIERWTMTKTKFEAMQILNKYDIPCGPILSMKEIAEEPSLRKTGTIVEVDHPTRGKYLTVGNPIKLSDSPTEVTRSPLLGEHTDEVMAELGYSPEQISALRTAGAI</sequence>
<dbReference type="SUPFAM" id="SSF89796">
    <property type="entry name" value="CoA-transferase family III (CaiB/BaiF)"/>
    <property type="match status" value="1"/>
</dbReference>
<dbReference type="Gene3D" id="3.40.50.10540">
    <property type="entry name" value="Crotonobetainyl-coa:carnitine coa-transferase, domain 1"/>
    <property type="match status" value="1"/>
</dbReference>
<dbReference type="InterPro" id="IPR044855">
    <property type="entry name" value="CoA-Trfase_III_dom3_sf"/>
</dbReference>
<comment type="function">
    <text evidence="2">Involved in the catabolism of oxalate and in the adapatation to low pH via the induction of the oxalate-dependent acid tolerance response (ATR). Catalyzes the transfer of the CoA moiety from formyl-CoA to oxalate.</text>
</comment>
<dbReference type="GO" id="GO:0033611">
    <property type="term" value="P:oxalate catabolic process"/>
    <property type="evidence" value="ECO:0007669"/>
    <property type="project" value="UniProtKB-UniRule"/>
</dbReference>
<dbReference type="OrthoDB" id="5294844at2"/>
<feature type="binding site" evidence="2">
    <location>
        <begin position="136"/>
        <end position="139"/>
    </location>
    <ligand>
        <name>CoA</name>
        <dbReference type="ChEBI" id="CHEBI:57287"/>
    </ligand>
</feature>
<feature type="binding site" evidence="2">
    <location>
        <begin position="247"/>
        <end position="249"/>
    </location>
    <ligand>
        <name>substrate</name>
    </ligand>
</feature>
<dbReference type="InterPro" id="IPR050483">
    <property type="entry name" value="CoA-transferase_III_domain"/>
</dbReference>
<evidence type="ECO:0000313" key="4">
    <source>
        <dbReference type="Proteomes" id="UP000215158"/>
    </source>
</evidence>
<feature type="binding site" evidence="2">
    <location>
        <position position="104"/>
    </location>
    <ligand>
        <name>CoA</name>
        <dbReference type="ChEBI" id="CHEBI:57287"/>
    </ligand>
</feature>
<gene>
    <name evidence="2 3" type="primary">frc</name>
    <name evidence="3" type="ORF">CJU94_32265</name>
</gene>
<dbReference type="Proteomes" id="UP000215158">
    <property type="component" value="Chromosome 2"/>
</dbReference>
<dbReference type="Gene3D" id="3.30.1540.10">
    <property type="entry name" value="formyl-coa transferase, domain 3"/>
    <property type="match status" value="1"/>
</dbReference>
<dbReference type="InterPro" id="IPR023606">
    <property type="entry name" value="CoA-Trfase_III_dom_1_sf"/>
</dbReference>
<dbReference type="InterPro" id="IPR017659">
    <property type="entry name" value="Formyl_CoA_transfer"/>
</dbReference>
<keyword evidence="1 2" id="KW-0808">Transferase</keyword>
<evidence type="ECO:0000256" key="1">
    <source>
        <dbReference type="ARBA" id="ARBA00022679"/>
    </source>
</evidence>
<comment type="catalytic activity">
    <reaction evidence="2">
        <text>formyl-CoA + oxalate = oxalyl-CoA + formate</text>
        <dbReference type="Rhea" id="RHEA:16545"/>
        <dbReference type="ChEBI" id="CHEBI:15740"/>
        <dbReference type="ChEBI" id="CHEBI:30623"/>
        <dbReference type="ChEBI" id="CHEBI:57376"/>
        <dbReference type="ChEBI" id="CHEBI:57388"/>
        <dbReference type="EC" id="2.8.3.16"/>
    </reaction>
</comment>
<evidence type="ECO:0000313" key="3">
    <source>
        <dbReference type="EMBL" id="ASW02720.1"/>
    </source>
</evidence>
<dbReference type="EC" id="2.8.3.16" evidence="2"/>
<dbReference type="Pfam" id="PF02515">
    <property type="entry name" value="CoA_transf_3"/>
    <property type="match status" value="1"/>
</dbReference>
<dbReference type="RefSeq" id="WP_095422579.1">
    <property type="nucleotide sequence ID" value="NZ_CP022990.1"/>
</dbReference>
<dbReference type="InterPro" id="IPR003673">
    <property type="entry name" value="CoA-Trfase_fam_III"/>
</dbReference>
<feature type="binding site" evidence="2">
    <location>
        <begin position="96"/>
        <end position="98"/>
    </location>
    <ligand>
        <name>CoA</name>
        <dbReference type="ChEBI" id="CHEBI:57287"/>
    </ligand>
</feature>
<comment type="subunit">
    <text evidence="2">Homodimer.</text>
</comment>
<dbReference type="NCBIfam" id="NF003809">
    <property type="entry name" value="PRK05398.1"/>
    <property type="match status" value="1"/>
</dbReference>
<organism evidence="3 4">
    <name type="scientific">Paraburkholderia aromaticivorans</name>
    <dbReference type="NCBI Taxonomy" id="2026199"/>
    <lineage>
        <taxon>Bacteria</taxon>
        <taxon>Pseudomonadati</taxon>
        <taxon>Pseudomonadota</taxon>
        <taxon>Betaproteobacteria</taxon>
        <taxon>Burkholderiales</taxon>
        <taxon>Burkholderiaceae</taxon>
        <taxon>Paraburkholderia</taxon>
    </lineage>
</organism>
<dbReference type="EMBL" id="CP022990">
    <property type="protein sequence ID" value="ASW02720.1"/>
    <property type="molecule type" value="Genomic_DNA"/>
</dbReference>
<dbReference type="AlphaFoldDB" id="A0A248VWH2"/>
<accession>A0A248VWH2</accession>
<comment type="similarity">
    <text evidence="2">Belongs to the CoA-transferase III family. Frc subfamily.</text>
</comment>
<dbReference type="HAMAP" id="MF_00742">
    <property type="entry name" value="Formyl_CoA_transfer"/>
    <property type="match status" value="1"/>
</dbReference>
<protein>
    <recommendedName>
        <fullName evidence="2">Formyl-CoA:oxalate CoA-transferase</fullName>
        <shortName evidence="2">FCOCT</shortName>
        <ecNumber evidence="2">2.8.3.16</ecNumber>
    </recommendedName>
    <alternativeName>
        <fullName evidence="2">Formyl-coenzyme A transferase</fullName>
        <shortName evidence="2">Formyl-CoA transferase</shortName>
    </alternativeName>
</protein>
<feature type="binding site" evidence="2">
    <location>
        <begin position="17"/>
        <end position="18"/>
    </location>
    <ligand>
        <name>CoA</name>
        <dbReference type="ChEBI" id="CHEBI:57287"/>
    </ligand>
</feature>
<reference evidence="3 4" key="1">
    <citation type="submission" date="2017-08" db="EMBL/GenBank/DDBJ databases">
        <title>Identification and genetic characteristics of simultaneous BTEX- and naphthalene-degrading Paraburkholderia sp. BN5 isolated from petroleum-contaminated soil.</title>
        <authorList>
            <person name="Lee Y."/>
            <person name="Jeon C.O."/>
        </authorList>
    </citation>
    <scope>NUCLEOTIDE SEQUENCE [LARGE SCALE GENOMIC DNA]</scope>
    <source>
        <strain evidence="3 4">BN5</strain>
    </source>
</reference>
<dbReference type="UniPathway" id="UPA00540">
    <property type="reaction ID" value="UER00598"/>
</dbReference>
<name>A0A248VWH2_9BURK</name>